<accession>A0A432WF35</accession>
<dbReference type="GO" id="GO:0005840">
    <property type="term" value="C:ribosome"/>
    <property type="evidence" value="ECO:0007669"/>
    <property type="project" value="UniProtKB-KW"/>
</dbReference>
<keyword evidence="3 8" id="KW-0699">rRNA-binding</keyword>
<feature type="binding site" evidence="8">
    <location>
        <position position="37"/>
    </location>
    <ligand>
        <name>Zn(2+)</name>
        <dbReference type="ChEBI" id="CHEBI:29105"/>
    </ligand>
</feature>
<evidence type="ECO:0000313" key="10">
    <source>
        <dbReference type="Proteomes" id="UP000287823"/>
    </source>
</evidence>
<protein>
    <recommendedName>
        <fullName evidence="7 8">Large ribosomal subunit protein bL31</fullName>
    </recommendedName>
</protein>
<dbReference type="PANTHER" id="PTHR33280">
    <property type="entry name" value="50S RIBOSOMAL PROTEIN L31, CHLOROPLASTIC"/>
    <property type="match status" value="1"/>
</dbReference>
<comment type="subunit">
    <text evidence="2 8">Part of the 50S ribosomal subunit.</text>
</comment>
<dbReference type="HAMAP" id="MF_00501">
    <property type="entry name" value="Ribosomal_bL31_1"/>
    <property type="match status" value="1"/>
</dbReference>
<dbReference type="AlphaFoldDB" id="A0A432WF35"/>
<keyword evidence="5 8" id="KW-0689">Ribosomal protein</keyword>
<feature type="binding site" evidence="8">
    <location>
        <position position="18"/>
    </location>
    <ligand>
        <name>Zn(2+)</name>
        <dbReference type="ChEBI" id="CHEBI:29105"/>
    </ligand>
</feature>
<dbReference type="Proteomes" id="UP000287823">
    <property type="component" value="Unassembled WGS sequence"/>
</dbReference>
<dbReference type="NCBIfam" id="TIGR00105">
    <property type="entry name" value="L31"/>
    <property type="match status" value="1"/>
</dbReference>
<reference evidence="9 10" key="1">
    <citation type="journal article" date="2011" name="Front. Microbiol.">
        <title>Genomic signatures of strain selection and enhancement in Bacillus atrophaeus var. globigii, a historical biowarfare simulant.</title>
        <authorList>
            <person name="Gibbons H.S."/>
            <person name="Broomall S.M."/>
            <person name="McNew L.A."/>
            <person name="Daligault H."/>
            <person name="Chapman C."/>
            <person name="Bruce D."/>
            <person name="Karavis M."/>
            <person name="Krepps M."/>
            <person name="McGregor P.A."/>
            <person name="Hong C."/>
            <person name="Park K.H."/>
            <person name="Akmal A."/>
            <person name="Feldman A."/>
            <person name="Lin J.S."/>
            <person name="Chang W.E."/>
            <person name="Higgs B.W."/>
            <person name="Demirev P."/>
            <person name="Lindquist J."/>
            <person name="Liem A."/>
            <person name="Fochler E."/>
            <person name="Read T.D."/>
            <person name="Tapia R."/>
            <person name="Johnson S."/>
            <person name="Bishop-Lilly K.A."/>
            <person name="Detter C."/>
            <person name="Han C."/>
            <person name="Sozhamannan S."/>
            <person name="Rosenzweig C.N."/>
            <person name="Skowronski E.W."/>
        </authorList>
    </citation>
    <scope>NUCLEOTIDE SEQUENCE [LARGE SCALE GENOMIC DNA]</scope>
    <source>
        <strain evidence="9 10">Y4G10-17</strain>
    </source>
</reference>
<dbReference type="RefSeq" id="WP_126789452.1">
    <property type="nucleotide sequence ID" value="NZ_PIPO01000004.1"/>
</dbReference>
<dbReference type="Gene3D" id="4.10.830.30">
    <property type="entry name" value="Ribosomal protein L31"/>
    <property type="match status" value="1"/>
</dbReference>
<organism evidence="9 10">
    <name type="scientific">Aliidiomarina soli</name>
    <dbReference type="NCBI Taxonomy" id="1928574"/>
    <lineage>
        <taxon>Bacteria</taxon>
        <taxon>Pseudomonadati</taxon>
        <taxon>Pseudomonadota</taxon>
        <taxon>Gammaproteobacteria</taxon>
        <taxon>Alteromonadales</taxon>
        <taxon>Idiomarinaceae</taxon>
        <taxon>Aliidiomarina</taxon>
    </lineage>
</organism>
<keyword evidence="8" id="KW-0479">Metal-binding</keyword>
<dbReference type="InterPro" id="IPR027491">
    <property type="entry name" value="Ribosomal_bL31_A"/>
</dbReference>
<dbReference type="PANTHER" id="PTHR33280:SF6">
    <property type="entry name" value="LARGE RIBOSOMAL SUBUNIT PROTEIN BL31A"/>
    <property type="match status" value="1"/>
</dbReference>
<dbReference type="PROSITE" id="PS01143">
    <property type="entry name" value="RIBOSOMAL_L31"/>
    <property type="match status" value="1"/>
</dbReference>
<evidence type="ECO:0000256" key="5">
    <source>
        <dbReference type="ARBA" id="ARBA00022980"/>
    </source>
</evidence>
<dbReference type="EMBL" id="PIPO01000004">
    <property type="protein sequence ID" value="RUO32371.1"/>
    <property type="molecule type" value="Genomic_DNA"/>
</dbReference>
<dbReference type="GO" id="GO:1990904">
    <property type="term" value="C:ribonucleoprotein complex"/>
    <property type="evidence" value="ECO:0007669"/>
    <property type="project" value="UniProtKB-KW"/>
</dbReference>
<keyword evidence="8" id="KW-0862">Zinc</keyword>
<evidence type="ECO:0000256" key="7">
    <source>
        <dbReference type="ARBA" id="ARBA00035687"/>
    </source>
</evidence>
<evidence type="ECO:0000256" key="1">
    <source>
        <dbReference type="ARBA" id="ARBA00009296"/>
    </source>
</evidence>
<dbReference type="NCBIfam" id="NF001809">
    <property type="entry name" value="PRK00528.1"/>
    <property type="match status" value="1"/>
</dbReference>
<feature type="binding site" evidence="8">
    <location>
        <position position="40"/>
    </location>
    <ligand>
        <name>Zn(2+)</name>
        <dbReference type="ChEBI" id="CHEBI:29105"/>
    </ligand>
</feature>
<gene>
    <name evidence="8" type="primary">rpmE</name>
    <name evidence="9" type="ORF">CWE14_09485</name>
</gene>
<dbReference type="GO" id="GO:0019843">
    <property type="term" value="F:rRNA binding"/>
    <property type="evidence" value="ECO:0007669"/>
    <property type="project" value="UniProtKB-KW"/>
</dbReference>
<dbReference type="Pfam" id="PF01197">
    <property type="entry name" value="Ribosomal_L31"/>
    <property type="match status" value="1"/>
</dbReference>
<keyword evidence="4 8" id="KW-0694">RNA-binding</keyword>
<evidence type="ECO:0000256" key="4">
    <source>
        <dbReference type="ARBA" id="ARBA00022884"/>
    </source>
</evidence>
<dbReference type="InterPro" id="IPR034704">
    <property type="entry name" value="Ribosomal_bL28/bL31-like_sf"/>
</dbReference>
<dbReference type="GO" id="GO:0046872">
    <property type="term" value="F:metal ion binding"/>
    <property type="evidence" value="ECO:0007669"/>
    <property type="project" value="UniProtKB-KW"/>
</dbReference>
<keyword evidence="10" id="KW-1185">Reference proteome</keyword>
<evidence type="ECO:0000256" key="8">
    <source>
        <dbReference type="HAMAP-Rule" id="MF_00501"/>
    </source>
</evidence>
<feature type="binding site" evidence="8">
    <location>
        <position position="16"/>
    </location>
    <ligand>
        <name>Zn(2+)</name>
        <dbReference type="ChEBI" id="CHEBI:29105"/>
    </ligand>
</feature>
<proteinExistence type="inferred from homology"/>
<evidence type="ECO:0000256" key="2">
    <source>
        <dbReference type="ARBA" id="ARBA00011838"/>
    </source>
</evidence>
<dbReference type="InterPro" id="IPR042105">
    <property type="entry name" value="Ribosomal_bL31_sf"/>
</dbReference>
<comment type="cofactor">
    <cofactor evidence="8">
        <name>Zn(2+)</name>
        <dbReference type="ChEBI" id="CHEBI:29105"/>
    </cofactor>
    <text evidence="8">Binds 1 zinc ion per subunit.</text>
</comment>
<dbReference type="PRINTS" id="PR01249">
    <property type="entry name" value="RIBOSOMALL31"/>
</dbReference>
<keyword evidence="6 8" id="KW-0687">Ribonucleoprotein</keyword>
<dbReference type="SUPFAM" id="SSF143800">
    <property type="entry name" value="L28p-like"/>
    <property type="match status" value="1"/>
</dbReference>
<dbReference type="InterPro" id="IPR002150">
    <property type="entry name" value="Ribosomal_bL31"/>
</dbReference>
<sequence>MQQGIHPKYEAIKVTCSCGHAFETRSTRCEDLHVDVCSECHPFYTGKQKVLDTGGRVDRFKKRFGALKSK</sequence>
<comment type="similarity">
    <text evidence="1 8">Belongs to the bacterial ribosomal protein bL31 family. Type A subfamily.</text>
</comment>
<evidence type="ECO:0000256" key="6">
    <source>
        <dbReference type="ARBA" id="ARBA00023274"/>
    </source>
</evidence>
<dbReference type="GO" id="GO:0003735">
    <property type="term" value="F:structural constituent of ribosome"/>
    <property type="evidence" value="ECO:0007669"/>
    <property type="project" value="InterPro"/>
</dbReference>
<dbReference type="GO" id="GO:0006412">
    <property type="term" value="P:translation"/>
    <property type="evidence" value="ECO:0007669"/>
    <property type="project" value="UniProtKB-UniRule"/>
</dbReference>
<comment type="function">
    <text evidence="8">Binds the 23S rRNA.</text>
</comment>
<name>A0A432WF35_9GAMM</name>
<evidence type="ECO:0000256" key="3">
    <source>
        <dbReference type="ARBA" id="ARBA00022730"/>
    </source>
</evidence>
<dbReference type="NCBIfam" id="NF000612">
    <property type="entry name" value="PRK00019.1"/>
    <property type="match status" value="1"/>
</dbReference>
<comment type="caution">
    <text evidence="9">The sequence shown here is derived from an EMBL/GenBank/DDBJ whole genome shotgun (WGS) entry which is preliminary data.</text>
</comment>
<evidence type="ECO:0000313" key="9">
    <source>
        <dbReference type="EMBL" id="RUO32371.1"/>
    </source>
</evidence>